<reference evidence="1" key="1">
    <citation type="submission" date="2014-11" db="EMBL/GenBank/DDBJ databases">
        <authorList>
            <person name="Amaro Gonzalez C."/>
        </authorList>
    </citation>
    <scope>NUCLEOTIDE SEQUENCE</scope>
</reference>
<proteinExistence type="predicted"/>
<dbReference type="EMBL" id="GBXM01025460">
    <property type="protein sequence ID" value="JAH83117.1"/>
    <property type="molecule type" value="Transcribed_RNA"/>
</dbReference>
<evidence type="ECO:0000313" key="1">
    <source>
        <dbReference type="EMBL" id="JAH83117.1"/>
    </source>
</evidence>
<sequence length="16" mass="1716">MGTDHTPSKMDKGSSH</sequence>
<accession>A0A0E9VYE7</accession>
<organism evidence="1">
    <name type="scientific">Anguilla anguilla</name>
    <name type="common">European freshwater eel</name>
    <name type="synonym">Muraena anguilla</name>
    <dbReference type="NCBI Taxonomy" id="7936"/>
    <lineage>
        <taxon>Eukaryota</taxon>
        <taxon>Metazoa</taxon>
        <taxon>Chordata</taxon>
        <taxon>Craniata</taxon>
        <taxon>Vertebrata</taxon>
        <taxon>Euteleostomi</taxon>
        <taxon>Actinopterygii</taxon>
        <taxon>Neopterygii</taxon>
        <taxon>Teleostei</taxon>
        <taxon>Anguilliformes</taxon>
        <taxon>Anguillidae</taxon>
        <taxon>Anguilla</taxon>
    </lineage>
</organism>
<reference evidence="1" key="2">
    <citation type="journal article" date="2015" name="Fish Shellfish Immunol.">
        <title>Early steps in the European eel (Anguilla anguilla)-Vibrio vulnificus interaction in the gills: Role of the RtxA13 toxin.</title>
        <authorList>
            <person name="Callol A."/>
            <person name="Pajuelo D."/>
            <person name="Ebbesson L."/>
            <person name="Teles M."/>
            <person name="MacKenzie S."/>
            <person name="Amaro C."/>
        </authorList>
    </citation>
    <scope>NUCLEOTIDE SEQUENCE</scope>
</reference>
<protein>
    <submittedName>
        <fullName evidence="1">Uncharacterized protein</fullName>
    </submittedName>
</protein>
<name>A0A0E9VYE7_ANGAN</name>
<dbReference type="AlphaFoldDB" id="A0A0E9VYE7"/>